<sequence>MEPTSVLEEVEISMEASVEQMAAEFGSVRTGKASPALVENVTVEVKAYGSKMKLRELAVITTPEPRQIMIQPYDASTVEDIDRAIREAQLGFNPVNEGKVLRLPIPELTEERRREMVKRVKTISEDIKVRLRSCRKEGMDNGKKMKNENILTEDSLHDFEAQIQALTDKFVKQADAATSAKEAEVMTV</sequence>
<evidence type="ECO:0000256" key="4">
    <source>
        <dbReference type="ARBA" id="ARBA00022917"/>
    </source>
</evidence>
<accession>A0A2S7U5S9</accession>
<organism evidence="8 9">
    <name type="scientific">Rubritalea profundi</name>
    <dbReference type="NCBI Taxonomy" id="1658618"/>
    <lineage>
        <taxon>Bacteria</taxon>
        <taxon>Pseudomonadati</taxon>
        <taxon>Verrucomicrobiota</taxon>
        <taxon>Verrucomicrobiia</taxon>
        <taxon>Verrucomicrobiales</taxon>
        <taxon>Rubritaleaceae</taxon>
        <taxon>Rubritalea</taxon>
    </lineage>
</organism>
<evidence type="ECO:0000256" key="2">
    <source>
        <dbReference type="ARBA" id="ARBA00005912"/>
    </source>
</evidence>
<dbReference type="InterPro" id="IPR023584">
    <property type="entry name" value="Ribosome_recyc_fac_dom"/>
</dbReference>
<dbReference type="FunFam" id="1.10.132.20:FF:000001">
    <property type="entry name" value="Ribosome-recycling factor"/>
    <property type="match status" value="1"/>
</dbReference>
<protein>
    <recommendedName>
        <fullName evidence="6">Ribosome-recycling factor</fullName>
        <shortName evidence="6">RRF</shortName>
    </recommendedName>
    <alternativeName>
        <fullName evidence="6">Ribosome-releasing factor</fullName>
    </alternativeName>
</protein>
<gene>
    <name evidence="6" type="primary">frr</name>
    <name evidence="8" type="ORF">BSZ32_15815</name>
</gene>
<dbReference type="GO" id="GO:0043023">
    <property type="term" value="F:ribosomal large subunit binding"/>
    <property type="evidence" value="ECO:0007669"/>
    <property type="project" value="TreeGrafter"/>
</dbReference>
<dbReference type="PANTHER" id="PTHR20982">
    <property type="entry name" value="RIBOSOME RECYCLING FACTOR"/>
    <property type="match status" value="1"/>
</dbReference>
<comment type="subcellular location">
    <subcellularLocation>
        <location evidence="1 6">Cytoplasm</location>
    </subcellularLocation>
</comment>
<dbReference type="InterPro" id="IPR036191">
    <property type="entry name" value="RRF_sf"/>
</dbReference>
<dbReference type="OrthoDB" id="9804006at2"/>
<evidence type="ECO:0000256" key="3">
    <source>
        <dbReference type="ARBA" id="ARBA00022490"/>
    </source>
</evidence>
<dbReference type="EMBL" id="MQWA01000001">
    <property type="protein sequence ID" value="PQJ29801.1"/>
    <property type="molecule type" value="Genomic_DNA"/>
</dbReference>
<dbReference type="CDD" id="cd00520">
    <property type="entry name" value="RRF"/>
    <property type="match status" value="1"/>
</dbReference>
<evidence type="ECO:0000256" key="5">
    <source>
        <dbReference type="ARBA" id="ARBA00025050"/>
    </source>
</evidence>
<comment type="function">
    <text evidence="5 6">Responsible for the release of ribosomes from messenger RNA at the termination of protein biosynthesis. May increase the efficiency of translation by recycling ribosomes from one round of translation to another.</text>
</comment>
<comment type="caution">
    <text evidence="8">The sequence shown here is derived from an EMBL/GenBank/DDBJ whole genome shotgun (WGS) entry which is preliminary data.</text>
</comment>
<dbReference type="Pfam" id="PF01765">
    <property type="entry name" value="RRF"/>
    <property type="match status" value="1"/>
</dbReference>
<evidence type="ECO:0000259" key="7">
    <source>
        <dbReference type="Pfam" id="PF01765"/>
    </source>
</evidence>
<dbReference type="RefSeq" id="WP_105044316.1">
    <property type="nucleotide sequence ID" value="NZ_MQWA01000001.1"/>
</dbReference>
<dbReference type="Gene3D" id="1.10.132.20">
    <property type="entry name" value="Ribosome-recycling factor"/>
    <property type="match status" value="1"/>
</dbReference>
<dbReference type="FunFam" id="3.30.1360.40:FF:000001">
    <property type="entry name" value="Ribosome-recycling factor"/>
    <property type="match status" value="1"/>
</dbReference>
<reference evidence="8 9" key="1">
    <citation type="submission" date="2016-12" db="EMBL/GenBank/DDBJ databases">
        <title>Study of bacterial adaptation to deep sea.</title>
        <authorList>
            <person name="Song J."/>
            <person name="Yoshizawa S."/>
            <person name="Kogure K."/>
        </authorList>
    </citation>
    <scope>NUCLEOTIDE SEQUENCE [LARGE SCALE GENOMIC DNA]</scope>
    <source>
        <strain evidence="8 9">SAORIC-165</strain>
    </source>
</reference>
<feature type="domain" description="Ribosome recycling factor" evidence="7">
    <location>
        <begin position="23"/>
        <end position="186"/>
    </location>
</feature>
<dbReference type="HAMAP" id="MF_00040">
    <property type="entry name" value="RRF"/>
    <property type="match status" value="1"/>
</dbReference>
<evidence type="ECO:0000256" key="6">
    <source>
        <dbReference type="HAMAP-Rule" id="MF_00040"/>
    </source>
</evidence>
<keyword evidence="3 6" id="KW-0963">Cytoplasm</keyword>
<dbReference type="Gene3D" id="3.30.1360.40">
    <property type="match status" value="1"/>
</dbReference>
<evidence type="ECO:0000313" key="8">
    <source>
        <dbReference type="EMBL" id="PQJ29801.1"/>
    </source>
</evidence>
<dbReference type="AlphaFoldDB" id="A0A2S7U5S9"/>
<dbReference type="SUPFAM" id="SSF55194">
    <property type="entry name" value="Ribosome recycling factor, RRF"/>
    <property type="match status" value="1"/>
</dbReference>
<dbReference type="PANTHER" id="PTHR20982:SF3">
    <property type="entry name" value="MITOCHONDRIAL RIBOSOME RECYCLING FACTOR PSEUDO 1"/>
    <property type="match status" value="1"/>
</dbReference>
<keyword evidence="4 6" id="KW-0648">Protein biosynthesis</keyword>
<evidence type="ECO:0000313" key="9">
    <source>
        <dbReference type="Proteomes" id="UP000239907"/>
    </source>
</evidence>
<dbReference type="Proteomes" id="UP000239907">
    <property type="component" value="Unassembled WGS sequence"/>
</dbReference>
<dbReference type="GO" id="GO:0006415">
    <property type="term" value="P:translational termination"/>
    <property type="evidence" value="ECO:0007669"/>
    <property type="project" value="UniProtKB-UniRule"/>
</dbReference>
<proteinExistence type="inferred from homology"/>
<dbReference type="GO" id="GO:0005737">
    <property type="term" value="C:cytoplasm"/>
    <property type="evidence" value="ECO:0007669"/>
    <property type="project" value="UniProtKB-SubCell"/>
</dbReference>
<dbReference type="NCBIfam" id="TIGR00496">
    <property type="entry name" value="frr"/>
    <property type="match status" value="1"/>
</dbReference>
<evidence type="ECO:0000256" key="1">
    <source>
        <dbReference type="ARBA" id="ARBA00004496"/>
    </source>
</evidence>
<keyword evidence="9" id="KW-1185">Reference proteome</keyword>
<name>A0A2S7U5S9_9BACT</name>
<dbReference type="InterPro" id="IPR002661">
    <property type="entry name" value="Ribosome_recyc_fac"/>
</dbReference>
<comment type="similarity">
    <text evidence="2 6">Belongs to the RRF family.</text>
</comment>